<protein>
    <submittedName>
        <fullName evidence="1">Uncharacterized protein</fullName>
    </submittedName>
</protein>
<accession>A0A170PMT3</accession>
<evidence type="ECO:0000313" key="1">
    <source>
        <dbReference type="EMBL" id="CUS43226.1"/>
    </source>
</evidence>
<name>A0A170PMT3_9ZZZZ</name>
<reference evidence="1" key="1">
    <citation type="submission" date="2015-10" db="EMBL/GenBank/DDBJ databases">
        <authorList>
            <person name="Gilbert D.G."/>
        </authorList>
    </citation>
    <scope>NUCLEOTIDE SEQUENCE</scope>
</reference>
<gene>
    <name evidence="1" type="ORF">MGWOODY_Smn1909</name>
</gene>
<organism evidence="1">
    <name type="scientific">hydrothermal vent metagenome</name>
    <dbReference type="NCBI Taxonomy" id="652676"/>
    <lineage>
        <taxon>unclassified sequences</taxon>
        <taxon>metagenomes</taxon>
        <taxon>ecological metagenomes</taxon>
    </lineage>
</organism>
<dbReference type="AlphaFoldDB" id="A0A170PMT3"/>
<dbReference type="EMBL" id="CZQE01000020">
    <property type="protein sequence ID" value="CUS43226.1"/>
    <property type="molecule type" value="Genomic_DNA"/>
</dbReference>
<proteinExistence type="predicted"/>
<sequence length="37" mass="3952">MGKAIRRSFVATGRAIFAVGILLHCNILSPHNRNGGC</sequence>